<dbReference type="Proteomes" id="UP001055093">
    <property type="component" value="Unassembled WGS sequence"/>
</dbReference>
<evidence type="ECO:0000313" key="2">
    <source>
        <dbReference type="Proteomes" id="UP001055093"/>
    </source>
</evidence>
<keyword evidence="2" id="KW-1185">Reference proteome</keyword>
<comment type="caution">
    <text evidence="1">The sequence shown here is derived from an EMBL/GenBank/DDBJ whole genome shotgun (WGS) entry which is preliminary data.</text>
</comment>
<evidence type="ECO:0000313" key="1">
    <source>
        <dbReference type="EMBL" id="GJE77771.1"/>
    </source>
</evidence>
<accession>A0ABQ4UZL6</accession>
<protein>
    <submittedName>
        <fullName evidence="1">Uncharacterized protein</fullName>
    </submittedName>
</protein>
<reference evidence="1" key="2">
    <citation type="submission" date="2021-08" db="EMBL/GenBank/DDBJ databases">
        <authorList>
            <person name="Tani A."/>
            <person name="Ola A."/>
            <person name="Ogura Y."/>
            <person name="Katsura K."/>
            <person name="Hayashi T."/>
        </authorList>
    </citation>
    <scope>NUCLEOTIDE SEQUENCE</scope>
    <source>
        <strain evidence="1">DSM 14458</strain>
    </source>
</reference>
<reference evidence="1" key="1">
    <citation type="journal article" date="2021" name="Front. Microbiol.">
        <title>Comprehensive Comparative Genomics and Phenotyping of Methylobacterium Species.</title>
        <authorList>
            <person name="Alessa O."/>
            <person name="Ogura Y."/>
            <person name="Fujitani Y."/>
            <person name="Takami H."/>
            <person name="Hayashi T."/>
            <person name="Sahin N."/>
            <person name="Tani A."/>
        </authorList>
    </citation>
    <scope>NUCLEOTIDE SEQUENCE</scope>
    <source>
        <strain evidence="1">DSM 14458</strain>
    </source>
</reference>
<sequence>MAEHSTITRDTVMAGGLRDAGHLNYGKRGGGTIWQHTTIPRLSAIDRPTLSDEETKRLGVSRLREWSVDGGKAGSLDEAIVALNVPPVLTGEEAEILERIPAEWIELHDFRTRVGAELGRQIGLTIMTLRQKGAVENEMRPGPDRRQPWIRRAPDAAFTQAEAARG</sequence>
<dbReference type="RefSeq" id="WP_238308554.1">
    <property type="nucleotide sequence ID" value="NZ_BPRE01000017.1"/>
</dbReference>
<gene>
    <name evidence="1" type="ORF">BGCPKDLD_4378</name>
</gene>
<name>A0ABQ4UZL6_9HYPH</name>
<proteinExistence type="predicted"/>
<dbReference type="EMBL" id="BPRE01000017">
    <property type="protein sequence ID" value="GJE77771.1"/>
    <property type="molecule type" value="Genomic_DNA"/>
</dbReference>
<organism evidence="1 2">
    <name type="scientific">Methylorubrum suomiense</name>
    <dbReference type="NCBI Taxonomy" id="144191"/>
    <lineage>
        <taxon>Bacteria</taxon>
        <taxon>Pseudomonadati</taxon>
        <taxon>Pseudomonadota</taxon>
        <taxon>Alphaproteobacteria</taxon>
        <taxon>Hyphomicrobiales</taxon>
        <taxon>Methylobacteriaceae</taxon>
        <taxon>Methylorubrum</taxon>
    </lineage>
</organism>